<evidence type="ECO:0000256" key="8">
    <source>
        <dbReference type="ARBA" id="ARBA00023180"/>
    </source>
</evidence>
<dbReference type="SUPFAM" id="SSF57196">
    <property type="entry name" value="EGF/Laminin"/>
    <property type="match status" value="11"/>
</dbReference>
<feature type="domain" description="Laminin IV type A" evidence="16">
    <location>
        <begin position="388"/>
        <end position="576"/>
    </location>
</feature>
<dbReference type="PROSITE" id="PS01248">
    <property type="entry name" value="EGF_LAM_1"/>
    <property type="match status" value="7"/>
</dbReference>
<feature type="disulfide bond" evidence="11">
    <location>
        <begin position="1277"/>
        <end position="1286"/>
    </location>
</feature>
<name>A0A6F9DJJ2_9ASCI</name>
<dbReference type="PRINTS" id="PR00011">
    <property type="entry name" value="EGFLAMININ"/>
</dbReference>
<comment type="caution">
    <text evidence="11">Lacks conserved residue(s) required for the propagation of feature annotation.</text>
</comment>
<feature type="domain" description="Laminin EGF-like" evidence="15">
    <location>
        <begin position="714"/>
        <end position="761"/>
    </location>
</feature>
<evidence type="ECO:0000259" key="14">
    <source>
        <dbReference type="PROSITE" id="PS50025"/>
    </source>
</evidence>
<dbReference type="FunFam" id="2.10.25.10:FF:000242">
    <property type="entry name" value="Laminin subunit alpha 1"/>
    <property type="match status" value="1"/>
</dbReference>
<accession>A0A6F9DJJ2</accession>
<keyword evidence="4" id="KW-0732">Signal</keyword>
<evidence type="ECO:0000256" key="10">
    <source>
        <dbReference type="PROSITE-ProRule" id="PRU00122"/>
    </source>
</evidence>
<dbReference type="SMART" id="SM00180">
    <property type="entry name" value="EGF_Lam"/>
    <property type="match status" value="15"/>
</dbReference>
<protein>
    <submittedName>
        <fullName evidence="17">Laminin subunit alpha-2</fullName>
    </submittedName>
</protein>
<keyword evidence="12" id="KW-0175">Coiled coil</keyword>
<dbReference type="FunFam" id="2.10.25.10:FF:000033">
    <property type="entry name" value="Laminin subunit alpha 2"/>
    <property type="match status" value="1"/>
</dbReference>
<dbReference type="Pfam" id="PF24973">
    <property type="entry name" value="EGF_LMN_ATRN"/>
    <property type="match status" value="2"/>
</dbReference>
<comment type="subcellular location">
    <subcellularLocation>
        <location evidence="1">Secreted</location>
        <location evidence="1">Extracellular space</location>
        <location evidence="1">Extracellular matrix</location>
        <location evidence="1">Basement membrane</location>
    </subcellularLocation>
</comment>
<feature type="domain" description="Laminin EGF-like" evidence="15">
    <location>
        <begin position="605"/>
        <end position="654"/>
    </location>
</feature>
<dbReference type="Gene3D" id="2.60.120.200">
    <property type="match status" value="5"/>
</dbReference>
<dbReference type="Gene3D" id="2.10.25.10">
    <property type="entry name" value="Laminin"/>
    <property type="match status" value="10"/>
</dbReference>
<evidence type="ECO:0000256" key="1">
    <source>
        <dbReference type="ARBA" id="ARBA00004302"/>
    </source>
</evidence>
<dbReference type="PROSITE" id="PS51115">
    <property type="entry name" value="LAMININ_IVA"/>
    <property type="match status" value="2"/>
</dbReference>
<dbReference type="SMART" id="SM00281">
    <property type="entry name" value="LamB"/>
    <property type="match status" value="2"/>
</dbReference>
<evidence type="ECO:0000259" key="15">
    <source>
        <dbReference type="PROSITE" id="PS50027"/>
    </source>
</evidence>
<feature type="domain" description="Laminin IV type A" evidence="16">
    <location>
        <begin position="1034"/>
        <end position="1224"/>
    </location>
</feature>
<feature type="disulfide bond" evidence="11">
    <location>
        <begin position="152"/>
        <end position="161"/>
    </location>
</feature>
<feature type="disulfide bond" evidence="11">
    <location>
        <begin position="811"/>
        <end position="823"/>
    </location>
</feature>
<evidence type="ECO:0000313" key="17">
    <source>
        <dbReference type="EMBL" id="CAB3263371.1"/>
    </source>
</evidence>
<feature type="coiled-coil region" evidence="12">
    <location>
        <begin position="1846"/>
        <end position="1891"/>
    </location>
</feature>
<dbReference type="EMBL" id="LR787509">
    <property type="protein sequence ID" value="CAB3263371.1"/>
    <property type="molecule type" value="mRNA"/>
</dbReference>
<keyword evidence="9 11" id="KW-0424">Laminin EGF-like domain</keyword>
<dbReference type="GO" id="GO:0048699">
    <property type="term" value="P:generation of neurons"/>
    <property type="evidence" value="ECO:0007669"/>
    <property type="project" value="UniProtKB-ARBA"/>
</dbReference>
<dbReference type="InterPro" id="IPR000034">
    <property type="entry name" value="Laminin_IV"/>
</dbReference>
<evidence type="ECO:0000256" key="12">
    <source>
        <dbReference type="SAM" id="Coils"/>
    </source>
</evidence>
<dbReference type="PROSITE" id="PS50025">
    <property type="entry name" value="LAM_G_DOMAIN"/>
    <property type="match status" value="5"/>
</dbReference>
<dbReference type="PANTHER" id="PTHR10574:SF436">
    <property type="entry name" value="LAMININ SUBUNIT ALPHA-2"/>
    <property type="match status" value="1"/>
</dbReference>
<feature type="disulfide bond" evidence="11">
    <location>
        <begin position="951"/>
        <end position="963"/>
    </location>
</feature>
<dbReference type="GO" id="GO:0005604">
    <property type="term" value="C:basement membrane"/>
    <property type="evidence" value="ECO:0007669"/>
    <property type="project" value="UniProtKB-SubCell"/>
</dbReference>
<feature type="domain" description="Laminin G" evidence="14">
    <location>
        <begin position="2179"/>
        <end position="2361"/>
    </location>
</feature>
<dbReference type="Gene3D" id="2.170.300.10">
    <property type="entry name" value="Tie2 ligand-binding domain superfamily"/>
    <property type="match status" value="3"/>
</dbReference>
<evidence type="ECO:0000256" key="4">
    <source>
        <dbReference type="ARBA" id="ARBA00022729"/>
    </source>
</evidence>
<dbReference type="GO" id="GO:0005576">
    <property type="term" value="C:extracellular region"/>
    <property type="evidence" value="ECO:0007669"/>
    <property type="project" value="UniProtKB-ARBA"/>
</dbReference>
<feature type="region of interest" description="Disordered" evidence="13">
    <location>
        <begin position="2965"/>
        <end position="2992"/>
    </location>
</feature>
<feature type="disulfide bond" evidence="11">
    <location>
        <begin position="981"/>
        <end position="990"/>
    </location>
</feature>
<feature type="disulfide bond" evidence="11">
    <location>
        <begin position="762"/>
        <end position="774"/>
    </location>
</feature>
<dbReference type="FunFam" id="2.10.25.10:FF:000069">
    <property type="entry name" value="Laminin subunit alpha 1"/>
    <property type="match status" value="1"/>
</dbReference>
<feature type="disulfide bond" evidence="11">
    <location>
        <begin position="926"/>
        <end position="935"/>
    </location>
</feature>
<feature type="domain" description="Laminin G" evidence="14">
    <location>
        <begin position="2366"/>
        <end position="2552"/>
    </location>
</feature>
<dbReference type="GO" id="GO:0009887">
    <property type="term" value="P:animal organ morphogenesis"/>
    <property type="evidence" value="ECO:0007669"/>
    <property type="project" value="TreeGrafter"/>
</dbReference>
<reference evidence="17" key="1">
    <citation type="submission" date="2020-04" db="EMBL/GenBank/DDBJ databases">
        <authorList>
            <person name="Neveu A P."/>
        </authorList>
    </citation>
    <scope>NUCLEOTIDE SEQUENCE</scope>
    <source>
        <tissue evidence="17">Whole embryo</tissue>
    </source>
</reference>
<keyword evidence="6" id="KW-0084">Basement membrane</keyword>
<evidence type="ECO:0000256" key="11">
    <source>
        <dbReference type="PROSITE-ProRule" id="PRU00460"/>
    </source>
</evidence>
<keyword evidence="2" id="KW-0964">Secreted</keyword>
<dbReference type="InterPro" id="IPR001791">
    <property type="entry name" value="Laminin_G"/>
</dbReference>
<feature type="domain" description="Laminin G" evidence="14">
    <location>
        <begin position="1977"/>
        <end position="2166"/>
    </location>
</feature>
<dbReference type="Gene3D" id="2.60.120.260">
    <property type="entry name" value="Galactose-binding domain-like"/>
    <property type="match status" value="1"/>
</dbReference>
<feature type="disulfide bond" evidence="11">
    <location>
        <begin position="624"/>
        <end position="633"/>
    </location>
</feature>
<feature type="disulfide bond" evidence="11">
    <location>
        <begin position="764"/>
        <end position="781"/>
    </location>
</feature>
<dbReference type="PROSITE" id="PS50027">
    <property type="entry name" value="EGF_LAM_2"/>
    <property type="match status" value="11"/>
</dbReference>
<feature type="domain" description="Laminin EGF-like" evidence="15">
    <location>
        <begin position="762"/>
        <end position="810"/>
    </location>
</feature>
<dbReference type="Pfam" id="PF00052">
    <property type="entry name" value="Laminin_B"/>
    <property type="match status" value="2"/>
</dbReference>
<dbReference type="FunFam" id="2.10.25.10:FF:000106">
    <property type="entry name" value="Heparan sulfate proteoglycan 2"/>
    <property type="match status" value="1"/>
</dbReference>
<feature type="domain" description="Laminin EGF-like" evidence="15">
    <location>
        <begin position="811"/>
        <end position="857"/>
    </location>
</feature>
<dbReference type="FunFam" id="2.10.25.10:FF:000188">
    <property type="entry name" value="Laminin subunit gamma 2"/>
    <property type="match status" value="1"/>
</dbReference>
<feature type="disulfide bond" evidence="11">
    <location>
        <begin position="745"/>
        <end position="759"/>
    </location>
</feature>
<feature type="disulfide bond" evidence="11">
    <location>
        <begin position="1334"/>
        <end position="1343"/>
    </location>
</feature>
<feature type="disulfide bond" evidence="11">
    <location>
        <begin position="1366"/>
        <end position="1383"/>
    </location>
</feature>
<dbReference type="Pfam" id="PF02210">
    <property type="entry name" value="Laminin_G_2"/>
    <property type="match status" value="1"/>
</dbReference>
<gene>
    <name evidence="17" type="primary">Lama2</name>
</gene>
<evidence type="ECO:0000256" key="2">
    <source>
        <dbReference type="ARBA" id="ARBA00022525"/>
    </source>
</evidence>
<dbReference type="InterPro" id="IPR013320">
    <property type="entry name" value="ConA-like_dom_sf"/>
</dbReference>
<evidence type="ECO:0000256" key="6">
    <source>
        <dbReference type="ARBA" id="ARBA00022869"/>
    </source>
</evidence>
<evidence type="ECO:0000256" key="13">
    <source>
        <dbReference type="SAM" id="MobiDB-lite"/>
    </source>
</evidence>
<dbReference type="GO" id="GO:0009888">
    <property type="term" value="P:tissue development"/>
    <property type="evidence" value="ECO:0007669"/>
    <property type="project" value="TreeGrafter"/>
</dbReference>
<feature type="domain" description="Laminin EGF-like" evidence="15">
    <location>
        <begin position="1364"/>
        <end position="1410"/>
    </location>
</feature>
<keyword evidence="5" id="KW-0677">Repeat</keyword>
<feature type="disulfide bond" evidence="11">
    <location>
        <begin position="1385"/>
        <end position="1394"/>
    </location>
</feature>
<evidence type="ECO:0000256" key="3">
    <source>
        <dbReference type="ARBA" id="ARBA00022530"/>
    </source>
</evidence>
<dbReference type="SMART" id="SM00208">
    <property type="entry name" value="TNFR"/>
    <property type="match status" value="3"/>
</dbReference>
<dbReference type="CDD" id="cd00055">
    <property type="entry name" value="EGF_Lam"/>
    <property type="match status" value="15"/>
</dbReference>
<dbReference type="Pfam" id="PF00054">
    <property type="entry name" value="Laminin_G_1"/>
    <property type="match status" value="4"/>
</dbReference>
<feature type="domain" description="Laminin EGF-like" evidence="15">
    <location>
        <begin position="1258"/>
        <end position="1302"/>
    </location>
</feature>
<evidence type="ECO:0000256" key="7">
    <source>
        <dbReference type="ARBA" id="ARBA00023157"/>
    </source>
</evidence>
<evidence type="ECO:0000259" key="16">
    <source>
        <dbReference type="PROSITE" id="PS51115"/>
    </source>
</evidence>
<feature type="domain" description="Laminin EGF-like" evidence="15">
    <location>
        <begin position="951"/>
        <end position="1010"/>
    </location>
</feature>
<feature type="disulfide bond" evidence="11">
    <location>
        <begin position="783"/>
        <end position="792"/>
    </location>
</feature>
<proteinExistence type="evidence at transcript level"/>
<dbReference type="InterPro" id="IPR056863">
    <property type="entry name" value="LMN_ATRN_NET-like_EGF"/>
</dbReference>
<feature type="domain" description="Laminin EGF-like" evidence="15">
    <location>
        <begin position="904"/>
        <end position="950"/>
    </location>
</feature>
<dbReference type="SUPFAM" id="SSF49899">
    <property type="entry name" value="Concanavalin A-like lectins/glucanases"/>
    <property type="match status" value="5"/>
</dbReference>
<feature type="domain" description="Laminin G" evidence="14">
    <location>
        <begin position="2789"/>
        <end position="2970"/>
    </location>
</feature>
<evidence type="ECO:0000256" key="9">
    <source>
        <dbReference type="ARBA" id="ARBA00023292"/>
    </source>
</evidence>
<dbReference type="InterPro" id="IPR000742">
    <property type="entry name" value="EGF"/>
</dbReference>
<dbReference type="FunFam" id="2.10.25.10:FF:000051">
    <property type="entry name" value="Laminin subunit alpha 4"/>
    <property type="match status" value="1"/>
</dbReference>
<dbReference type="InterPro" id="IPR002049">
    <property type="entry name" value="LE_dom"/>
</dbReference>
<dbReference type="Pfam" id="PF00053">
    <property type="entry name" value="EGF_laminin"/>
    <property type="match status" value="15"/>
</dbReference>
<dbReference type="InterPro" id="IPR001368">
    <property type="entry name" value="TNFR/NGFR_Cys_rich_reg"/>
</dbReference>
<keyword evidence="3" id="KW-0272">Extracellular matrix</keyword>
<dbReference type="PANTHER" id="PTHR10574">
    <property type="entry name" value="NETRIN/LAMININ-RELATED"/>
    <property type="match status" value="1"/>
</dbReference>
<feature type="domain" description="Laminin EGF-like" evidence="15">
    <location>
        <begin position="1317"/>
        <end position="1363"/>
    </location>
</feature>
<evidence type="ECO:0000256" key="5">
    <source>
        <dbReference type="ARBA" id="ARBA00022737"/>
    </source>
</evidence>
<feature type="domain" description="Laminin G" evidence="14">
    <location>
        <begin position="2614"/>
        <end position="2784"/>
    </location>
</feature>
<dbReference type="SMART" id="SM00181">
    <property type="entry name" value="EGF"/>
    <property type="match status" value="10"/>
</dbReference>
<feature type="disulfide bond" evidence="11">
    <location>
        <begin position="338"/>
        <end position="347"/>
    </location>
</feature>
<feature type="disulfide bond" evidence="11">
    <location>
        <begin position="733"/>
        <end position="742"/>
    </location>
</feature>
<organism evidence="17">
    <name type="scientific">Phallusia mammillata</name>
    <dbReference type="NCBI Taxonomy" id="59560"/>
    <lineage>
        <taxon>Eukaryota</taxon>
        <taxon>Metazoa</taxon>
        <taxon>Chordata</taxon>
        <taxon>Tunicata</taxon>
        <taxon>Ascidiacea</taxon>
        <taxon>Phlebobranchia</taxon>
        <taxon>Ascidiidae</taxon>
        <taxon>Phallusia</taxon>
    </lineage>
</organism>
<feature type="disulfide bond" evidence="10">
    <location>
        <begin position="2943"/>
        <end position="2970"/>
    </location>
</feature>
<feature type="compositionally biased region" description="Basic residues" evidence="13">
    <location>
        <begin position="2973"/>
        <end position="2992"/>
    </location>
</feature>
<dbReference type="SMART" id="SM00282">
    <property type="entry name" value="LamG"/>
    <property type="match status" value="5"/>
</dbReference>
<dbReference type="CDD" id="cd00110">
    <property type="entry name" value="LamG"/>
    <property type="match status" value="5"/>
</dbReference>
<dbReference type="FunFam" id="2.10.25.10:FF:000082">
    <property type="entry name" value="Laminin subunit alpha 1"/>
    <property type="match status" value="1"/>
</dbReference>
<sequence>MQIPLCCIGSVFAIVMQTLMQASQTISMEYAKSTSTNRSVIYIPSRHLRVLRRTDETLFPDLHLPQENNKSLARNERGLFGKTLIRRRGRISLGQILAIARDLCPCGVRELNNTKQYYYSIKDISIGGMCICYGHASTCPTDSRTGIFRCACEHNTVGPNCEQCLPGFQQYKWRPGNDGFQCEACNCHGHSDDCFYDEGVAERRESLNQLGEYLGGGVCVGCKDNTEGINCQTCIDGFYRPYAAEPDDVNPCVSCDCDPYGGRRVPSRTGPYVCVKDITFIDSENDLYPGSCYCNEGFAGSRCDRCAFGYRGFPRCDPCPCNVAGSRNVDPCVGECACKANVVGEGCSQCKTGYFNMQRDNPSGCERCYCSGVALNCASADLRWSTIHTNHNWEVRDRRNRRRVTPQFDYDLNEPYVEHGQTARDLGTAMYYWAAPVQYLGERLSSYGGTLRYTVSYDILQGSQALPIQDADVIMEGNGRSLTYNYMGSLVYPQEETEVLIKLEANKDRDVSGWVDSNSLLPASKEEIMTVLQHVTRLYIRAVYSRNAGAVYRIRDVYMQAATENGEGATAHSVEKCRCPPGYTGFSCENCAGGYWRSGRMCLPCQCNGHSNSCNPLNGACENCQHNTMGMHCERCKPGFYGDSTTGTRDDCQMCSCPLPIASNNFSPLCYLDRTTSEMVCLKCPTGYAGKRCETCEQGYFGDPTTPGGSCQLCECNGNSQSCDSLTGVCTYCRGHTSGKHCEVCEPAYYGDAIERKNCGPCECNAVGSVSRQCHLVTGQCSCRPGVYGRKCDACESGHYLSAEERMCVACECDATGSLSEQCGADGSCICRSGVEGRRCNSCARGYFAFSELGCIECNCQHTNGNCDTQTGECICPTNTHGSECSQCVENAFGIDSVNGCELCNCSDVGSLFTNTCDNSTGQCTCKPEYDGRQCNTCKRGFYGYPNCRPCNCNKIGTAADECDESRNGSCNCQNDGQCVCKANVVGKQCDQCGEGYFGLSESNPLGCSECFCFGAADLCIAAQGYSWGPPIALNSAPVEVLNPSGMANIIEGLIATRDAEVRDADVVIRDIHSQPYYWRLPEQFNGDKLLSYGGKLRYTIYHVSQVSFEDEEIVKPSVVLKGGRGSKITIQYQLDSPQTGQSRDYVVSMRELGWTHLDTSRSVTRAEFATILSDIEFFLIKATYGRLMGQSRLSNVFLDIAQTMIRGRGDAGSNYPPATSIEQCFCYPGYTGSSCQNCDSGYMRIQQGSNYGRCEACNCNNRSSTCDIMTGVCLNCQDKFIGVQCEMCSPGYYLSGNECRKCACPGPDPFQNFSPNCHPDGADGIADYTCDACKTGYEGKHCERCSDGYYGDPTHPGGFCAKCGCNVAGSLDGVCDKVTGQCRCDEGISGRICDQCMPRHIISHSGCQECNDGCSSKLLDDIEILTYRASRVKIHTMFPPPWDRLIAARNLTQQLQKRVENETEEILNRLAVVVSVPDRISATQRNISSLQPQANECKNSGKITVSDVRETKQRLKTQKTSTRFLSNVIEGFSRTLSRFVHQLRNGTTEEIIGMEDKLEGWVNTMRQRSFDNLRRIAYEELETSAVFLDMVAANFTAQYLSRLDSIRTEQSEIVNNLTNVMETFDEFRYLLGNSTSIVAVTNTMNQLNQQTLRQTKSNMERVNNRATIVGVSLSNSESQVEDTRILIQNASAAMANLGVVFNGLLAELPPLRKIRDGLMGGVDAVVPHFKDALRHVTDLQSDVQYIKSVHRNITEFSYNQTEAATRWTQIANKFDLTDQRADSAVTLSMDALNSITTDLGKRSEVSLQRSQDINDAVTSMENNLNGDRRLLRNQNEALRYENQSVADLAKQHERIQTRLKDTRKQSKTTLKRVRNAVNQATKKLIGLKKSLYQSDNTLRQLQKTEMDVSQRSFVINETTSNMAAVPVSINRGFEASERASSLAKRVKLRSDSMRSNITLIRKLIEDTKAKAASIHQVSVHSTGKCAMQYKPQVSPSTTTEIVLNVDTSAPNNSLLYLARQMQDYLVVQMVNGKVSVTWDLGGGAGYVENPVLVKSVVSSVAQEKDWYRIEVFRQNQLTNLTVYQVANKSGTVQSVTASSPGSFSGLDVGMQDLLFVGGISNNTKVHSNVRVRSFTGCMGKAMLQGKSVGLWNFEQIENKEDCTGCPESPVIEPQRQQTNTYRYTGMSYSVLPLPAQHRQDNNRFNVMFQTFSSNGLIAYASSKDLPDFIALELNDGYVVLKINLGTGVYNVTTTKRYNNGKWVKVTVQRIRHEALLSTNRGGNVENKRMAIPNTDGLLNLTKNDYLCVGGAPMERMLKEGVTNVSFVGCLKEFYLGENLISLKRSGTGGVVRDSRVQSTCPAEITSDISIGNNGFVELEPINLTKDRSLSMTFNTHEPNAILMVGSAVKPRTKRRRRRRQTNDAFYSMYLLNGRVHVRIRTQHHGSLNLTSMYSIYDNGQPHLVTLSRNGTRVTLHINENLDQDSGVLPAVGNVPLKVRQLFIGGIPDNADIFHVAPTKRSINGCVRYVMSENLVNFLNTVEAKNALFGTCSEFQPVVLTSASPLTTRVVNVIPTPLKHRPNAMAIPPPRPPPITDPYCKAVKNASFYDQGDAVHFGLHNHSRVEILLTKKISKKFTFDLRVRTYAPDGLLLYARSTNAVDYFSLIVKDGLPIFQFDNGGGAVEGVGKKKINNGKWHRIRIKRTRRKGLISVDGKKTKFKSKKRASLMNVNRTLFVGGVSEEYEHKRFGKLTNSMDACVRDLTLNRKISLNFTAAKRVAVEPCTTAAESGAYFHGNGYAIFHHRYRVGTVMGIRMQFRTQASNAVFLSVYNGKDGLALEMVNGTIYFRVNNGDGPLEAYYTPDTGRNRGKFTLCDGKWHTITAEKVKNTLRLNVDGRPGRNTTTFMGAFAAADTTNNLYIGGLPDDEHEPSLLQTDQKFRGCIKDMVLKTTEVRFDDIMKREDVYPNSCPKQKTKKKKVRRSKKKTKTISR</sequence>
<keyword evidence="7 11" id="KW-1015">Disulfide bond</keyword>
<feature type="disulfide bond" evidence="11">
    <location>
        <begin position="831"/>
        <end position="840"/>
    </location>
</feature>
<feature type="disulfide bond" evidence="11">
    <location>
        <begin position="1364"/>
        <end position="1376"/>
    </location>
</feature>
<feature type="domain" description="Laminin EGF-like" evidence="15">
    <location>
        <begin position="319"/>
        <end position="367"/>
    </location>
</feature>
<keyword evidence="8" id="KW-0325">Glycoprotein</keyword>
<feature type="domain" description="Laminin EGF-like" evidence="15">
    <location>
        <begin position="130"/>
        <end position="184"/>
    </location>
</feature>
<dbReference type="InterPro" id="IPR050440">
    <property type="entry name" value="Laminin/Netrin_ECM"/>
</dbReference>